<organism evidence="5 6">
    <name type="scientific">Kriegella aquimaris</name>
    <dbReference type="NCBI Taxonomy" id="192904"/>
    <lineage>
        <taxon>Bacteria</taxon>
        <taxon>Pseudomonadati</taxon>
        <taxon>Bacteroidota</taxon>
        <taxon>Flavobacteriia</taxon>
        <taxon>Flavobacteriales</taxon>
        <taxon>Flavobacteriaceae</taxon>
        <taxon>Kriegella</taxon>
    </lineage>
</organism>
<sequence length="440" mass="49086">MLESLISKKHNRMKAIPILLFTVLLAVACKDEKKTLPQDDVSVEEEGKAEKGTLRQGAFFTEEEGKAELLELESMYSNKEAWEPRKKMLKSQILKGLNLSPLPNRTPLNQVIGSKRIRDGYSVENVYFESIPGFYVFGNLYRPLDSTKKHAAVLSPHGHFPGDNLGESGRFREDQQKRCATLAQMGAVVLSYSMYGWGEGFRQLNAKGSIENPDTDQQSKSHHVPLALTMQTWNSIRAIDFLETLPDVDPKKIAITGASGGGTQTFLMAAVDDRVSVSLPVVMISCHFFGGCNCESGLPIHESAEHFTNNTEIAAMVAPKPMLLISDGADWTKNVPQVEYPFIKRTYSFYNAENNVENKHFPHGVHDYNYDKRSTVYAFMAEHLGLDLKAVTDESGKIDEHESELEGAVDMLSFTDDIPFPSNALQGQEAVEQAFHEMTK</sequence>
<evidence type="ECO:0000256" key="3">
    <source>
        <dbReference type="ARBA" id="ARBA00022801"/>
    </source>
</evidence>
<dbReference type="InterPro" id="IPR029058">
    <property type="entry name" value="AB_hydrolase_fold"/>
</dbReference>
<protein>
    <submittedName>
        <fullName evidence="5">Acetyl xylan esterase (AXE1)</fullName>
    </submittedName>
</protein>
<dbReference type="GO" id="GO:0052689">
    <property type="term" value="F:carboxylic ester hydrolase activity"/>
    <property type="evidence" value="ECO:0007669"/>
    <property type="project" value="UniProtKB-KW"/>
</dbReference>
<dbReference type="ESTHER" id="9flao-a0a1g9vh19">
    <property type="family name" value="Pectin_methylesterase"/>
</dbReference>
<dbReference type="EMBL" id="FNGV01000013">
    <property type="protein sequence ID" value="SDM71351.1"/>
    <property type="molecule type" value="Genomic_DNA"/>
</dbReference>
<evidence type="ECO:0000256" key="2">
    <source>
        <dbReference type="ARBA" id="ARBA00022729"/>
    </source>
</evidence>
<proteinExistence type="predicted"/>
<evidence type="ECO:0000259" key="4">
    <source>
        <dbReference type="Pfam" id="PF22244"/>
    </source>
</evidence>
<evidence type="ECO:0000313" key="5">
    <source>
        <dbReference type="EMBL" id="SDM71351.1"/>
    </source>
</evidence>
<feature type="domain" description="4-O-methyl-glucuronoyl methylesterase-like" evidence="4">
    <location>
        <begin position="227"/>
        <end position="281"/>
    </location>
</feature>
<dbReference type="SUPFAM" id="SSF53474">
    <property type="entry name" value="alpha/beta-Hydrolases"/>
    <property type="match status" value="1"/>
</dbReference>
<reference evidence="5 6" key="1">
    <citation type="submission" date="2016-10" db="EMBL/GenBank/DDBJ databases">
        <authorList>
            <person name="de Groot N.N."/>
        </authorList>
    </citation>
    <scope>NUCLEOTIDE SEQUENCE [LARGE SCALE GENOMIC DNA]</scope>
    <source>
        <strain evidence="5 6">DSM 19886</strain>
    </source>
</reference>
<keyword evidence="6" id="KW-1185">Reference proteome</keyword>
<name>A0A1G9VH19_9FLAO</name>
<dbReference type="STRING" id="192904.SAMN04488514_11380"/>
<dbReference type="Pfam" id="PF22244">
    <property type="entry name" value="GCE_fung"/>
    <property type="match status" value="1"/>
</dbReference>
<dbReference type="Gene3D" id="3.40.50.1820">
    <property type="entry name" value="alpha/beta hydrolase"/>
    <property type="match status" value="1"/>
</dbReference>
<dbReference type="Proteomes" id="UP000199440">
    <property type="component" value="Unassembled WGS sequence"/>
</dbReference>
<gene>
    <name evidence="5" type="ORF">SAMN04488514_11380</name>
</gene>
<accession>A0A1G9VH19</accession>
<dbReference type="InterPro" id="IPR054579">
    <property type="entry name" value="GCE-like_dom"/>
</dbReference>
<evidence type="ECO:0000256" key="1">
    <source>
        <dbReference type="ARBA" id="ARBA00022487"/>
    </source>
</evidence>
<dbReference type="AlphaFoldDB" id="A0A1G9VH19"/>
<keyword evidence="1" id="KW-0719">Serine esterase</keyword>
<dbReference type="InterPro" id="IPR050261">
    <property type="entry name" value="FrsA_esterase"/>
</dbReference>
<keyword evidence="3" id="KW-0378">Hydrolase</keyword>
<dbReference type="PANTHER" id="PTHR22946:SF8">
    <property type="entry name" value="ACETYL XYLAN ESTERASE DOMAIN-CONTAINING PROTEIN"/>
    <property type="match status" value="1"/>
</dbReference>
<evidence type="ECO:0000313" key="6">
    <source>
        <dbReference type="Proteomes" id="UP000199440"/>
    </source>
</evidence>
<keyword evidence="2" id="KW-0732">Signal</keyword>
<dbReference type="PANTHER" id="PTHR22946">
    <property type="entry name" value="DIENELACTONE HYDROLASE DOMAIN-CONTAINING PROTEIN-RELATED"/>
    <property type="match status" value="1"/>
</dbReference>